<evidence type="ECO:0000259" key="1">
    <source>
        <dbReference type="PROSITE" id="PS50112"/>
    </source>
</evidence>
<dbReference type="Gene3D" id="3.30.450.20">
    <property type="entry name" value="PAS domain"/>
    <property type="match status" value="1"/>
</dbReference>
<dbReference type="AlphaFoldDB" id="A0A6L1L338"/>
<dbReference type="SUPFAM" id="SSF55785">
    <property type="entry name" value="PYP-like sensor domain (PAS domain)"/>
    <property type="match status" value="1"/>
</dbReference>
<evidence type="ECO:0000313" key="2">
    <source>
        <dbReference type="EMBL" id="EAK9993937.1"/>
    </source>
</evidence>
<evidence type="ECO:0000313" key="3">
    <source>
        <dbReference type="Proteomes" id="UP000476009"/>
    </source>
</evidence>
<name>A0A6L1L338_CAMLA</name>
<dbReference type="Proteomes" id="UP000476009">
    <property type="component" value="Unassembled WGS sequence"/>
</dbReference>
<protein>
    <submittedName>
        <fullName evidence="2">PAS domain-containing protein</fullName>
    </submittedName>
</protein>
<dbReference type="PROSITE" id="PS50112">
    <property type="entry name" value="PAS"/>
    <property type="match status" value="1"/>
</dbReference>
<feature type="domain" description="PAS" evidence="1">
    <location>
        <begin position="24"/>
        <end position="75"/>
    </location>
</feature>
<reference evidence="2 3" key="1">
    <citation type="submission" date="2018-05" db="EMBL/GenBank/DDBJ databases">
        <authorList>
            <consortium name="PulseNet: The National Subtyping Network for Foodborne Disease Surveillance"/>
            <person name="Tarr C.L."/>
            <person name="Trees E."/>
            <person name="Katz L.S."/>
            <person name="Carleton-Romer H.A."/>
            <person name="Stroika S."/>
            <person name="Kucerova Z."/>
            <person name="Roache K.F."/>
            <person name="Sabol A.L."/>
            <person name="Besser J."/>
            <person name="Gerner-Smidt P."/>
        </authorList>
    </citation>
    <scope>NUCLEOTIDE SEQUENCE [LARGE SCALE GENOMIC DNA]</scope>
    <source>
        <strain evidence="2 3">D5625</strain>
    </source>
</reference>
<sequence>MKKIQPTKNEKFFKDGQIIISKTDRIGRIIYCNRNFTILSGYKESELLGKPHNIVRHPDMPKVVFEILWEGIKNKKEVIAYVKNLSKDGSFYWVLAFTTPSFNANGEIVGYHSMRLNPKREAIEKIERLYKELLLEEQKGGKKASRKMFEEILNAKGMSYEELVLSI</sequence>
<accession>A0A6L1L338</accession>
<dbReference type="SMART" id="SM00091">
    <property type="entry name" value="PAS"/>
    <property type="match status" value="1"/>
</dbReference>
<proteinExistence type="predicted"/>
<comment type="caution">
    <text evidence="2">The sequence shown here is derived from an EMBL/GenBank/DDBJ whole genome shotgun (WGS) entry which is preliminary data.</text>
</comment>
<dbReference type="NCBIfam" id="TIGR00229">
    <property type="entry name" value="sensory_box"/>
    <property type="match status" value="1"/>
</dbReference>
<dbReference type="Pfam" id="PF08447">
    <property type="entry name" value="PAS_3"/>
    <property type="match status" value="1"/>
</dbReference>
<organism evidence="2 3">
    <name type="scientific">Campylobacter lari</name>
    <dbReference type="NCBI Taxonomy" id="201"/>
    <lineage>
        <taxon>Bacteria</taxon>
        <taxon>Pseudomonadati</taxon>
        <taxon>Campylobacterota</taxon>
        <taxon>Epsilonproteobacteria</taxon>
        <taxon>Campylobacterales</taxon>
        <taxon>Campylobacteraceae</taxon>
        <taxon>Campylobacter</taxon>
    </lineage>
</organism>
<dbReference type="EMBL" id="AACKNS010000003">
    <property type="protein sequence ID" value="EAK9993937.1"/>
    <property type="molecule type" value="Genomic_DNA"/>
</dbReference>
<dbReference type="InterPro" id="IPR013655">
    <property type="entry name" value="PAS_fold_3"/>
</dbReference>
<dbReference type="InterPro" id="IPR035965">
    <property type="entry name" value="PAS-like_dom_sf"/>
</dbReference>
<gene>
    <name evidence="2" type="ORF">A9458_03640</name>
</gene>
<dbReference type="CDD" id="cd00130">
    <property type="entry name" value="PAS"/>
    <property type="match status" value="1"/>
</dbReference>
<dbReference type="InterPro" id="IPR000014">
    <property type="entry name" value="PAS"/>
</dbReference>